<accession>A0AA37F474</accession>
<dbReference type="Proteomes" id="UP000627984">
    <property type="component" value="Unassembled WGS sequence"/>
</dbReference>
<dbReference type="EMBL" id="BMQD01000006">
    <property type="protein sequence ID" value="GGK63674.1"/>
    <property type="molecule type" value="Genomic_DNA"/>
</dbReference>
<sequence>MKVLAARRRDTGDIRTLVERLALGSVAEVLALCTEIFPDEPVPDRARLMLEDLFDES</sequence>
<evidence type="ECO:0000313" key="2">
    <source>
        <dbReference type="Proteomes" id="UP000627984"/>
    </source>
</evidence>
<dbReference type="AlphaFoldDB" id="A0AA37F474"/>
<comment type="caution">
    <text evidence="1">The sequence shown here is derived from an EMBL/GenBank/DDBJ whole genome shotgun (WGS) entry which is preliminary data.</text>
</comment>
<organism evidence="1 2">
    <name type="scientific">Planomonospora parontospora</name>
    <dbReference type="NCBI Taxonomy" id="58119"/>
    <lineage>
        <taxon>Bacteria</taxon>
        <taxon>Bacillati</taxon>
        <taxon>Actinomycetota</taxon>
        <taxon>Actinomycetes</taxon>
        <taxon>Streptosporangiales</taxon>
        <taxon>Streptosporangiaceae</taxon>
        <taxon>Planomonospora</taxon>
    </lineage>
</organism>
<gene>
    <name evidence="1" type="ORF">GCM10010126_23770</name>
</gene>
<reference evidence="1" key="1">
    <citation type="journal article" date="2014" name="Int. J. Syst. Evol. Microbiol.">
        <title>Complete genome sequence of Corynebacterium casei LMG S-19264T (=DSM 44701T), isolated from a smear-ripened cheese.</title>
        <authorList>
            <consortium name="US DOE Joint Genome Institute (JGI-PGF)"/>
            <person name="Walter F."/>
            <person name="Albersmeier A."/>
            <person name="Kalinowski J."/>
            <person name="Ruckert C."/>
        </authorList>
    </citation>
    <scope>NUCLEOTIDE SEQUENCE</scope>
    <source>
        <strain evidence="1">JCM 3093</strain>
    </source>
</reference>
<reference evidence="1" key="2">
    <citation type="submission" date="2022-09" db="EMBL/GenBank/DDBJ databases">
        <authorList>
            <person name="Sun Q."/>
            <person name="Ohkuma M."/>
        </authorList>
    </citation>
    <scope>NUCLEOTIDE SEQUENCE</scope>
    <source>
        <strain evidence="1">JCM 3093</strain>
    </source>
</reference>
<name>A0AA37F474_9ACTN</name>
<protein>
    <submittedName>
        <fullName evidence="1">Uncharacterized protein</fullName>
    </submittedName>
</protein>
<evidence type="ECO:0000313" key="1">
    <source>
        <dbReference type="EMBL" id="GGK63674.1"/>
    </source>
</evidence>
<proteinExistence type="predicted"/>